<comment type="caution">
    <text evidence="6">The sequence shown here is derived from an EMBL/GenBank/DDBJ whole genome shotgun (WGS) entry which is preliminary data.</text>
</comment>
<dbReference type="AlphaFoldDB" id="D4D4E0"/>
<keyword evidence="7" id="KW-1185">Reference proteome</keyword>
<keyword evidence="2" id="KW-0408">Iron</keyword>
<dbReference type="CDD" id="cd02440">
    <property type="entry name" value="AdoMet_MTases"/>
    <property type="match status" value="1"/>
</dbReference>
<evidence type="ECO:0000256" key="1">
    <source>
        <dbReference type="ARBA" id="ARBA00023002"/>
    </source>
</evidence>
<dbReference type="HOGENOM" id="CLU_019343_0_0_1"/>
<gene>
    <name evidence="6" type="ORF">TRV_01955</name>
</gene>
<dbReference type="InterPro" id="IPR042095">
    <property type="entry name" value="SUMF_sf"/>
</dbReference>
<dbReference type="PANTHER" id="PTHR23150:SF26">
    <property type="entry name" value="GENERIC METHYLTRANSFERASE"/>
    <property type="match status" value="1"/>
</dbReference>
<organism evidence="6 7">
    <name type="scientific">Trichophyton verrucosum (strain HKI 0517)</name>
    <dbReference type="NCBI Taxonomy" id="663202"/>
    <lineage>
        <taxon>Eukaryota</taxon>
        <taxon>Fungi</taxon>
        <taxon>Dikarya</taxon>
        <taxon>Ascomycota</taxon>
        <taxon>Pezizomycotina</taxon>
        <taxon>Eurotiomycetes</taxon>
        <taxon>Eurotiomycetidae</taxon>
        <taxon>Onygenales</taxon>
        <taxon>Arthrodermataceae</taxon>
        <taxon>Trichophyton</taxon>
    </lineage>
</organism>
<dbReference type="Gene3D" id="3.40.50.150">
    <property type="entry name" value="Vaccinia Virus protein VP39"/>
    <property type="match status" value="1"/>
</dbReference>
<feature type="domain" description="Sulfatase-modifying factor enzyme-like" evidence="4">
    <location>
        <begin position="325"/>
        <end position="582"/>
    </location>
</feature>
<dbReference type="RefSeq" id="XP_003023905.1">
    <property type="nucleotide sequence ID" value="XM_003023859.1"/>
</dbReference>
<dbReference type="InterPro" id="IPR005532">
    <property type="entry name" value="SUMF_dom"/>
</dbReference>
<dbReference type="InterPro" id="IPR051043">
    <property type="entry name" value="Sulfatase_Mod_Factor_Kinase"/>
</dbReference>
<dbReference type="KEGG" id="tve:TRV_01955"/>
<evidence type="ECO:0000313" key="7">
    <source>
        <dbReference type="Proteomes" id="UP000008383"/>
    </source>
</evidence>
<dbReference type="Pfam" id="PF12867">
    <property type="entry name" value="DinB_2"/>
    <property type="match status" value="1"/>
</dbReference>
<dbReference type="NCBIfam" id="TIGR04344">
    <property type="entry name" value="ovoA_Nterm"/>
    <property type="match status" value="1"/>
</dbReference>
<evidence type="ECO:0000259" key="4">
    <source>
        <dbReference type="Pfam" id="PF03781"/>
    </source>
</evidence>
<dbReference type="SUPFAM" id="SSF56436">
    <property type="entry name" value="C-type lectin-like"/>
    <property type="match status" value="1"/>
</dbReference>
<reference evidence="7" key="1">
    <citation type="journal article" date="2011" name="Genome Biol.">
        <title>Comparative and functional genomics provide insights into the pathogenicity of dermatophytic fungi.</title>
        <authorList>
            <person name="Burmester A."/>
            <person name="Shelest E."/>
            <person name="Gloeckner G."/>
            <person name="Heddergott C."/>
            <person name="Schindler S."/>
            <person name="Staib P."/>
            <person name="Heidel A."/>
            <person name="Felder M."/>
            <person name="Petzold A."/>
            <person name="Szafranski K."/>
            <person name="Feuermann M."/>
            <person name="Pedruzzi I."/>
            <person name="Priebe S."/>
            <person name="Groth M."/>
            <person name="Winkler R."/>
            <person name="Li W."/>
            <person name="Kniemeyer O."/>
            <person name="Schroeckh V."/>
            <person name="Hertweck C."/>
            <person name="Hube B."/>
            <person name="White T.C."/>
            <person name="Platzer M."/>
            <person name="Guthke R."/>
            <person name="Heitman J."/>
            <person name="Woestemeyer J."/>
            <person name="Zipfel P.F."/>
            <person name="Monod M."/>
            <person name="Brakhage A.A."/>
        </authorList>
    </citation>
    <scope>NUCLEOTIDE SEQUENCE [LARGE SCALE GENOMIC DNA]</scope>
    <source>
        <strain evidence="7">HKI 0517</strain>
    </source>
</reference>
<evidence type="ECO:0000259" key="5">
    <source>
        <dbReference type="Pfam" id="PF12867"/>
    </source>
</evidence>
<accession>D4D4E0</accession>
<dbReference type="Pfam" id="PF03781">
    <property type="entry name" value="FGE-sulfatase"/>
    <property type="match status" value="1"/>
</dbReference>
<dbReference type="PANTHER" id="PTHR23150">
    <property type="entry name" value="SULFATASE MODIFYING FACTOR 1, 2"/>
    <property type="match status" value="1"/>
</dbReference>
<dbReference type="EMBL" id="ACYE01000103">
    <property type="protein sequence ID" value="EFE43287.1"/>
    <property type="molecule type" value="Genomic_DNA"/>
</dbReference>
<comment type="pathway">
    <text evidence="3">Amino-acid biosynthesis; ergothioneine biosynthesis.</text>
</comment>
<keyword evidence="1" id="KW-0560">Oxidoreductase</keyword>
<sequence length="869" mass="96867">MVGIRTAKVKGMKLSVVPLGEPGGTYQIRHILFKYRHIQFLLKKFSALPLSKKEDKEEIGVTPRKMPPVADLTVDNSAEAVAKAKWERHTSINAKTAPHSLFREDRWFTGKAPQPGVCPGVNEAGVISKLPLPNLATTGRAEMQQYFDNTWTLYETLFAGLRTRSAFYRQPDHKLRHPLIFYYGHTAAVYINKLRVAGLVDSPVNTHFEALLEVGVDENSWDDLSTDETEWPELDEVHAYRAKVYTVVSDVIANTEFGAEMGRPVNMNDKAWAIVLALEHDGIHLDTSSVLIRESPVDLLSRHPAWPAPSTSARTSQEERLVPDNDMVSVPAGEVVMGKPNDFPSFGWDNEYGHKRVEVSAFEASRYLISNGEFYDFVADGGYREQLYWSESGWGQRRLNNTKHPRFWVRDGPAGLHTYRLRTIFDEVTMPWDWPVCVNYHEAKAYCTWRSKRSGRSYRLISEVEHHRMRDPLPEKPGPQDDPVMCMDGHALAQKGVNLNLAFGSETPTDASPPTAMGLGDVFGNVWQWCEDAFAPLPGFAVHPYYEDFSTPFYGGEHQLLLGGAFAATGDEASIWGRIPFRPHFLQHSGIRLALSAGSKIEKPKAIKQDEAVAEVDVDANTRRELNQRMLLHYGSMAETLGPAVLDTAGLSLCHNYVHRVVELLVDTARAQGLQLQSALDVRCAVGGTTFGLSKYFNTVVGVDSNQAFITAASTMARSGSRMYERRDNGGRMTNLCARLDTAAHPERVTFQTADVCSLPSELTGFDAVLLADASPSPLSDPDAFIERMTGPHSIVRPGGLVLLSDEILNSPTLSESHTHSSSNGKKLPAEYELLRVCDLSILLRENDRHFQHIIPRISIWQRSMTAAI</sequence>
<dbReference type="Gene3D" id="3.90.1580.10">
    <property type="entry name" value="paralog of FGE (formylglycine-generating enzyme)"/>
    <property type="match status" value="1"/>
</dbReference>
<protein>
    <recommendedName>
        <fullName evidence="8">Generic methyltransferase</fullName>
    </recommendedName>
</protein>
<dbReference type="InterPro" id="IPR016187">
    <property type="entry name" value="CTDL_fold"/>
</dbReference>
<evidence type="ECO:0000256" key="2">
    <source>
        <dbReference type="ARBA" id="ARBA00023004"/>
    </source>
</evidence>
<name>D4D4E0_TRIVH</name>
<dbReference type="Proteomes" id="UP000008383">
    <property type="component" value="Unassembled WGS sequence"/>
</dbReference>
<feature type="domain" description="DinB-like" evidence="5">
    <location>
        <begin position="147"/>
        <end position="286"/>
    </location>
</feature>
<proteinExistence type="predicted"/>
<dbReference type="InterPro" id="IPR029063">
    <property type="entry name" value="SAM-dependent_MTases_sf"/>
</dbReference>
<evidence type="ECO:0008006" key="8">
    <source>
        <dbReference type="Google" id="ProtNLM"/>
    </source>
</evidence>
<dbReference type="GeneID" id="9582505"/>
<dbReference type="OrthoDB" id="659at2759"/>
<dbReference type="SUPFAM" id="SSF53335">
    <property type="entry name" value="S-adenosyl-L-methionine-dependent methyltransferases"/>
    <property type="match status" value="1"/>
</dbReference>
<dbReference type="InterPro" id="IPR027577">
    <property type="entry name" value="OvoA_Nterm"/>
</dbReference>
<dbReference type="InterPro" id="IPR024775">
    <property type="entry name" value="DinB-like"/>
</dbReference>
<evidence type="ECO:0000256" key="3">
    <source>
        <dbReference type="ARBA" id="ARBA00037882"/>
    </source>
</evidence>
<evidence type="ECO:0000313" key="6">
    <source>
        <dbReference type="EMBL" id="EFE43287.1"/>
    </source>
</evidence>
<dbReference type="GO" id="GO:0120147">
    <property type="term" value="F:formylglycine-generating oxidase activity"/>
    <property type="evidence" value="ECO:0007669"/>
    <property type="project" value="TreeGrafter"/>
</dbReference>